<reference evidence="5 6" key="1">
    <citation type="submission" date="2021-03" db="EMBL/GenBank/DDBJ databases">
        <title>Genomic Encyclopedia of Type Strains, Phase IV (KMG-IV): sequencing the most valuable type-strain genomes for metagenomic binning, comparative biology and taxonomic classification.</title>
        <authorList>
            <person name="Goeker M."/>
        </authorList>
    </citation>
    <scope>NUCLEOTIDE SEQUENCE [LARGE SCALE GENOMIC DNA]</scope>
    <source>
        <strain evidence="5 6">DSM 24004</strain>
    </source>
</reference>
<dbReference type="PROSITE" id="PS50893">
    <property type="entry name" value="ABC_TRANSPORTER_2"/>
    <property type="match status" value="2"/>
</dbReference>
<keyword evidence="6" id="KW-1185">Reference proteome</keyword>
<dbReference type="InterPro" id="IPR032781">
    <property type="entry name" value="ABC_tran_Xtn"/>
</dbReference>
<sequence length="599" mass="68619">MILTLNKISKNYGEKILLNNVDLYLNESDKVGLVGVNGTGKSTLLKIVSQIEDPDSGEIIKRNNDRICYLPQSPVFQKDTTVLEQVFFNASNETKGLMEYEAKTILNKLGITEFDKNVNLLSVGQKKRVAIASALVNPCELLVLDEPTNHLDNDMILWLEKYLIKYSGSILMVTHDRYFLDRVTNKIVELDKGNIYSYEGNYSKFLELKSLREENESSSERKRQSLFRKELAWIQRGARARGTKAKGRIEQFEQLSEQLGTDTSEKLELSSVYSRLGKKTIEIKNISKSFGDKKIVENFEYTLKRDARIGIVGNNGAGKSTLLNIIAGRIEPDSGIVEIGDTVKMGYFSQESEIMDDSIKVIEYIKNIAEIIETVDGTVTASQMLEKFLFSSDLQYNIIRRLSGGERRRLFLLSIIMSSPNILLLDEPTNDLDIQTLTILEDYLESFSGAVITVSHDRFFLDKVVDTILELPGDGLVEQYNGGYSDYLEGRIYNEGNNSFEKVKETKEQRHDNKPKTKKLKFTYKEQQEYINIDEDIAKLENIIESLENDLEKNSTDYIKLQELMEKKIETEKLLEEKMDRWVYLNDLADKIEEQNNNL</sequence>
<dbReference type="SUPFAM" id="SSF52540">
    <property type="entry name" value="P-loop containing nucleoside triphosphate hydrolases"/>
    <property type="match status" value="2"/>
</dbReference>
<dbReference type="Gene3D" id="3.40.50.300">
    <property type="entry name" value="P-loop containing nucleotide triphosphate hydrolases"/>
    <property type="match status" value="2"/>
</dbReference>
<comment type="caution">
    <text evidence="5">The sequence shown here is derived from an EMBL/GenBank/DDBJ whole genome shotgun (WGS) entry which is preliminary data.</text>
</comment>
<dbReference type="CDD" id="cd03221">
    <property type="entry name" value="ABCF_EF-3"/>
    <property type="match status" value="2"/>
</dbReference>
<keyword evidence="3" id="KW-0175">Coiled coil</keyword>
<dbReference type="EMBL" id="JAGGKS010000004">
    <property type="protein sequence ID" value="MBP1925898.1"/>
    <property type="molecule type" value="Genomic_DNA"/>
</dbReference>
<proteinExistence type="predicted"/>
<dbReference type="RefSeq" id="WP_209511631.1">
    <property type="nucleotide sequence ID" value="NZ_JAGGKS010000004.1"/>
</dbReference>
<dbReference type="PANTHER" id="PTHR42855:SF1">
    <property type="entry name" value="ABC TRANSPORTER DOMAIN-CONTAINING PROTEIN"/>
    <property type="match status" value="1"/>
</dbReference>
<keyword evidence="2 5" id="KW-0067">ATP-binding</keyword>
<dbReference type="Proteomes" id="UP001519342">
    <property type="component" value="Unassembled WGS sequence"/>
</dbReference>
<dbReference type="SMART" id="SM00382">
    <property type="entry name" value="AAA"/>
    <property type="match status" value="2"/>
</dbReference>
<dbReference type="Pfam" id="PF12848">
    <property type="entry name" value="ABC_tran_Xtn"/>
    <property type="match status" value="1"/>
</dbReference>
<evidence type="ECO:0000256" key="3">
    <source>
        <dbReference type="SAM" id="Coils"/>
    </source>
</evidence>
<accession>A0ABS4GDW9</accession>
<evidence type="ECO:0000256" key="2">
    <source>
        <dbReference type="ARBA" id="ARBA00022840"/>
    </source>
</evidence>
<organism evidence="5 6">
    <name type="scientific">Sedimentibacter acidaminivorans</name>
    <dbReference type="NCBI Taxonomy" id="913099"/>
    <lineage>
        <taxon>Bacteria</taxon>
        <taxon>Bacillati</taxon>
        <taxon>Bacillota</taxon>
        <taxon>Tissierellia</taxon>
        <taxon>Sedimentibacter</taxon>
    </lineage>
</organism>
<keyword evidence="1" id="KW-0547">Nucleotide-binding</keyword>
<evidence type="ECO:0000256" key="1">
    <source>
        <dbReference type="ARBA" id="ARBA00022741"/>
    </source>
</evidence>
<dbReference type="InterPro" id="IPR027417">
    <property type="entry name" value="P-loop_NTPase"/>
</dbReference>
<evidence type="ECO:0000313" key="5">
    <source>
        <dbReference type="EMBL" id="MBP1925898.1"/>
    </source>
</evidence>
<dbReference type="InterPro" id="IPR032524">
    <property type="entry name" value="ABC_tran_C"/>
</dbReference>
<dbReference type="InterPro" id="IPR017871">
    <property type="entry name" value="ABC_transporter-like_CS"/>
</dbReference>
<feature type="domain" description="ABC transporter" evidence="4">
    <location>
        <begin position="3"/>
        <end position="217"/>
    </location>
</feature>
<dbReference type="Pfam" id="PF16326">
    <property type="entry name" value="ABC_tran_CTD"/>
    <property type="match status" value="1"/>
</dbReference>
<dbReference type="GO" id="GO:0005524">
    <property type="term" value="F:ATP binding"/>
    <property type="evidence" value="ECO:0007669"/>
    <property type="project" value="UniProtKB-KW"/>
</dbReference>
<name>A0ABS4GDW9_9FIRM</name>
<evidence type="ECO:0000259" key="4">
    <source>
        <dbReference type="PROSITE" id="PS50893"/>
    </source>
</evidence>
<dbReference type="PROSITE" id="PS00211">
    <property type="entry name" value="ABC_TRANSPORTER_1"/>
    <property type="match status" value="2"/>
</dbReference>
<dbReference type="InterPro" id="IPR003593">
    <property type="entry name" value="AAA+_ATPase"/>
</dbReference>
<feature type="domain" description="ABC transporter" evidence="4">
    <location>
        <begin position="281"/>
        <end position="498"/>
    </location>
</feature>
<gene>
    <name evidence="5" type="ORF">J2Z76_001759</name>
</gene>
<dbReference type="Pfam" id="PF00005">
    <property type="entry name" value="ABC_tran"/>
    <property type="match status" value="2"/>
</dbReference>
<evidence type="ECO:0000313" key="6">
    <source>
        <dbReference type="Proteomes" id="UP001519342"/>
    </source>
</evidence>
<dbReference type="InterPro" id="IPR003439">
    <property type="entry name" value="ABC_transporter-like_ATP-bd"/>
</dbReference>
<protein>
    <submittedName>
        <fullName evidence="5">ATP-binding cassette subfamily F protein uup</fullName>
    </submittedName>
</protein>
<dbReference type="InterPro" id="IPR051309">
    <property type="entry name" value="ABCF_ATPase"/>
</dbReference>
<dbReference type="PANTHER" id="PTHR42855">
    <property type="entry name" value="ABC TRANSPORTER ATP-BINDING SUBUNIT"/>
    <property type="match status" value="1"/>
</dbReference>
<feature type="coiled-coil region" evidence="3">
    <location>
        <begin position="530"/>
        <end position="581"/>
    </location>
</feature>